<dbReference type="InterPro" id="IPR039047">
    <property type="entry name" value="PHAX"/>
</dbReference>
<feature type="region of interest" description="Disordered" evidence="11">
    <location>
        <begin position="1"/>
        <end position="95"/>
    </location>
</feature>
<evidence type="ECO:0000313" key="14">
    <source>
        <dbReference type="Proteomes" id="UP000653454"/>
    </source>
</evidence>
<dbReference type="Gene3D" id="1.10.10.1440">
    <property type="entry name" value="PHAX RNA-binding domain"/>
    <property type="match status" value="1"/>
</dbReference>
<evidence type="ECO:0000256" key="9">
    <source>
        <dbReference type="ARBA" id="ARBA00023242"/>
    </source>
</evidence>
<evidence type="ECO:0000259" key="12">
    <source>
        <dbReference type="Pfam" id="PF10258"/>
    </source>
</evidence>
<accession>A0A8S4G396</accession>
<comment type="subcellular location">
    <subcellularLocation>
        <location evidence="2">Cytoplasm</location>
    </subcellularLocation>
    <subcellularLocation>
        <location evidence="1">Nucleus</location>
    </subcellularLocation>
</comment>
<evidence type="ECO:0000256" key="10">
    <source>
        <dbReference type="ARBA" id="ARBA00030834"/>
    </source>
</evidence>
<evidence type="ECO:0000256" key="6">
    <source>
        <dbReference type="ARBA" id="ARBA00022490"/>
    </source>
</evidence>
<dbReference type="AlphaFoldDB" id="A0A8S4G396"/>
<proteinExistence type="inferred from homology"/>
<dbReference type="PANTHER" id="PTHR13135:SF0">
    <property type="entry name" value="PHOSPHORYLATED ADAPTER RNA EXPORT PROTEIN"/>
    <property type="match status" value="1"/>
</dbReference>
<keyword evidence="8" id="KW-0653">Protein transport</keyword>
<reference evidence="13" key="1">
    <citation type="submission" date="2020-11" db="EMBL/GenBank/DDBJ databases">
        <authorList>
            <person name="Whiteford S."/>
        </authorList>
    </citation>
    <scope>NUCLEOTIDE SEQUENCE</scope>
</reference>
<dbReference type="GO" id="GO:0015031">
    <property type="term" value="P:protein transport"/>
    <property type="evidence" value="ECO:0007669"/>
    <property type="project" value="UniProtKB-KW"/>
</dbReference>
<dbReference type="InterPro" id="IPR038092">
    <property type="entry name" value="PHAX_RNA-binding_sf"/>
</dbReference>
<keyword evidence="14" id="KW-1185">Reference proteome</keyword>
<dbReference type="Pfam" id="PF10258">
    <property type="entry name" value="PHAX_RNA-bd"/>
    <property type="match status" value="1"/>
</dbReference>
<dbReference type="EMBL" id="CAJHNJ030000070">
    <property type="protein sequence ID" value="CAG9133937.1"/>
    <property type="molecule type" value="Genomic_DNA"/>
</dbReference>
<evidence type="ECO:0000313" key="13">
    <source>
        <dbReference type="EMBL" id="CAG9133937.1"/>
    </source>
</evidence>
<dbReference type="PANTHER" id="PTHR13135">
    <property type="entry name" value="CYTOSOLIC RESINIFERATOXIN BINDING PROTEIN RBP-26"/>
    <property type="match status" value="1"/>
</dbReference>
<sequence>MMSTTEGELDIDIAHEKEDGELPDSDLEEGTYIPLQRPEAFNPPSLVHMQIQDEVSDPSEAESSGSESDDEVQRRAKRSKVCPRRAPPPPAADKKNKYNIWCTAVQEDSLTEDMVGCGVTKKSEYGVESYDYTIKYRLGNNYSKKAFTNDSKYQRDDQSNKRRHQDRSNVKLRLGTRVNSHQRNEVKQEPRILEDLLLTTEDPVEDLAKEIADKLSEEKADLVERIVQLLGASKAIELYKEAQRIEADGGMLVMNGHRRRTPGGIYFFLLKQDDEISQEKVSQIFTEDRKENARKIKKARCKSRQKVMEQLKQSLTDSELPSLLSRGEAAVASTEHGSNPPPSPATDARDGSSDTEPPTEHLQNPPHDRPLPAYEDDDFLEVMCNDDMDMF</sequence>
<feature type="region of interest" description="Disordered" evidence="11">
    <location>
        <begin position="328"/>
        <end position="378"/>
    </location>
</feature>
<gene>
    <name evidence="13" type="ORF">PLXY2_LOCUS12172</name>
</gene>
<evidence type="ECO:0000256" key="3">
    <source>
        <dbReference type="ARBA" id="ARBA00006094"/>
    </source>
</evidence>
<dbReference type="FunFam" id="1.10.10.1440:FF:000001">
    <property type="entry name" value="phosphorylated adapter RNA export protein-like"/>
    <property type="match status" value="1"/>
</dbReference>
<dbReference type="InterPro" id="IPR019385">
    <property type="entry name" value="PHAX_RNA-binding_domain"/>
</dbReference>
<dbReference type="GO" id="GO:0006408">
    <property type="term" value="P:snRNA export from nucleus"/>
    <property type="evidence" value="ECO:0007669"/>
    <property type="project" value="InterPro"/>
</dbReference>
<keyword evidence="7" id="KW-0694">RNA-binding</keyword>
<comment type="similarity">
    <text evidence="3">Belongs to the PHAX family.</text>
</comment>
<dbReference type="GO" id="GO:0003723">
    <property type="term" value="F:RNA binding"/>
    <property type="evidence" value="ECO:0007669"/>
    <property type="project" value="UniProtKB-KW"/>
</dbReference>
<evidence type="ECO:0000256" key="8">
    <source>
        <dbReference type="ARBA" id="ARBA00022927"/>
    </source>
</evidence>
<feature type="domain" description="Phosphorylated adapter RNA export protein RNA-binding" evidence="12">
    <location>
        <begin position="207"/>
        <end position="290"/>
    </location>
</feature>
<keyword evidence="9" id="KW-0539">Nucleus</keyword>
<evidence type="ECO:0000256" key="7">
    <source>
        <dbReference type="ARBA" id="ARBA00022884"/>
    </source>
</evidence>
<feature type="region of interest" description="Disordered" evidence="11">
    <location>
        <begin position="147"/>
        <end position="186"/>
    </location>
</feature>
<keyword evidence="5" id="KW-0813">Transport</keyword>
<dbReference type="GO" id="GO:0005634">
    <property type="term" value="C:nucleus"/>
    <property type="evidence" value="ECO:0007669"/>
    <property type="project" value="UniProtKB-SubCell"/>
</dbReference>
<organism evidence="13 14">
    <name type="scientific">Plutella xylostella</name>
    <name type="common">Diamondback moth</name>
    <name type="synonym">Plutella maculipennis</name>
    <dbReference type="NCBI Taxonomy" id="51655"/>
    <lineage>
        <taxon>Eukaryota</taxon>
        <taxon>Metazoa</taxon>
        <taxon>Ecdysozoa</taxon>
        <taxon>Arthropoda</taxon>
        <taxon>Hexapoda</taxon>
        <taxon>Insecta</taxon>
        <taxon>Pterygota</taxon>
        <taxon>Neoptera</taxon>
        <taxon>Endopterygota</taxon>
        <taxon>Lepidoptera</taxon>
        <taxon>Glossata</taxon>
        <taxon>Ditrysia</taxon>
        <taxon>Yponomeutoidea</taxon>
        <taxon>Plutellidae</taxon>
        <taxon>Plutella</taxon>
    </lineage>
</organism>
<name>A0A8S4G396_PLUXY</name>
<dbReference type="Proteomes" id="UP000653454">
    <property type="component" value="Unassembled WGS sequence"/>
</dbReference>
<evidence type="ECO:0000256" key="5">
    <source>
        <dbReference type="ARBA" id="ARBA00022448"/>
    </source>
</evidence>
<keyword evidence="6" id="KW-0963">Cytoplasm</keyword>
<protein>
    <recommendedName>
        <fullName evidence="4">Phosphorylated adapter RNA export protein</fullName>
    </recommendedName>
    <alternativeName>
        <fullName evidence="10">RNA U small nuclear RNA export adapter protein</fullName>
    </alternativeName>
</protein>
<evidence type="ECO:0000256" key="2">
    <source>
        <dbReference type="ARBA" id="ARBA00004496"/>
    </source>
</evidence>
<evidence type="ECO:0000256" key="4">
    <source>
        <dbReference type="ARBA" id="ARBA00016856"/>
    </source>
</evidence>
<evidence type="ECO:0000256" key="1">
    <source>
        <dbReference type="ARBA" id="ARBA00004123"/>
    </source>
</evidence>
<comment type="caution">
    <text evidence="13">The sequence shown here is derived from an EMBL/GenBank/DDBJ whole genome shotgun (WGS) entry which is preliminary data.</text>
</comment>
<evidence type="ECO:0000256" key="11">
    <source>
        <dbReference type="SAM" id="MobiDB-lite"/>
    </source>
</evidence>
<dbReference type="GO" id="GO:0005737">
    <property type="term" value="C:cytoplasm"/>
    <property type="evidence" value="ECO:0007669"/>
    <property type="project" value="UniProtKB-SubCell"/>
</dbReference>